<protein>
    <recommendedName>
        <fullName evidence="2">DUF3168 domain-containing protein</fullName>
    </recommendedName>
</protein>
<sequence length="136" mass="14335">MADGYALALQKALVAALKSNATVMALVETRVYDQPPQSAARPYIRIGGIEPRPVRTDGKAAASLTFGIEAHSRPVTSGRIEATRCAEAIVATLDNAALTVTGFTSVQVHWQTQTVAQDSDGESYTAIVAFTTLLDG</sequence>
<evidence type="ECO:0008006" key="2">
    <source>
        <dbReference type="Google" id="ProtNLM"/>
    </source>
</evidence>
<accession>A0A0F9VVF0</accession>
<gene>
    <name evidence="1" type="ORF">LCGC14_0438130</name>
</gene>
<dbReference type="Pfam" id="PF11367">
    <property type="entry name" value="Tail_completion_gp17"/>
    <property type="match status" value="1"/>
</dbReference>
<comment type="caution">
    <text evidence="1">The sequence shown here is derived from an EMBL/GenBank/DDBJ whole genome shotgun (WGS) entry which is preliminary data.</text>
</comment>
<dbReference type="InterPro" id="IPR053745">
    <property type="entry name" value="Viral_Tail_Comp_sf"/>
</dbReference>
<evidence type="ECO:0000313" key="1">
    <source>
        <dbReference type="EMBL" id="KKN69713.1"/>
    </source>
</evidence>
<dbReference type="AlphaFoldDB" id="A0A0F9VVF0"/>
<proteinExistence type="predicted"/>
<organism evidence="1">
    <name type="scientific">marine sediment metagenome</name>
    <dbReference type="NCBI Taxonomy" id="412755"/>
    <lineage>
        <taxon>unclassified sequences</taxon>
        <taxon>metagenomes</taxon>
        <taxon>ecological metagenomes</taxon>
    </lineage>
</organism>
<dbReference type="Gene3D" id="3.30.2000.30">
    <property type="match status" value="1"/>
</dbReference>
<dbReference type="EMBL" id="LAZR01000420">
    <property type="protein sequence ID" value="KKN69713.1"/>
    <property type="molecule type" value="Genomic_DNA"/>
</dbReference>
<name>A0A0F9VVF0_9ZZZZ</name>
<dbReference type="InterPro" id="IPR021508">
    <property type="entry name" value="Gp17-like"/>
</dbReference>
<reference evidence="1" key="1">
    <citation type="journal article" date="2015" name="Nature">
        <title>Complex archaea that bridge the gap between prokaryotes and eukaryotes.</title>
        <authorList>
            <person name="Spang A."/>
            <person name="Saw J.H."/>
            <person name="Jorgensen S.L."/>
            <person name="Zaremba-Niedzwiedzka K."/>
            <person name="Martijn J."/>
            <person name="Lind A.E."/>
            <person name="van Eijk R."/>
            <person name="Schleper C."/>
            <person name="Guy L."/>
            <person name="Ettema T.J."/>
        </authorList>
    </citation>
    <scope>NUCLEOTIDE SEQUENCE</scope>
</reference>